<gene>
    <name evidence="2" type="ORF">SAMN05216270_108109</name>
</gene>
<sequence>MRLRTDDDIYRARLLYLGPPGYTLPVHLPYGQYGAFAALLALFMLLHWAFTGDVDLFPSIEISLALVATSLIFRYVDADRPATTVLRTLLTDWKHTRDAGHEARIPAFTTRSIRLRPTLVEPVRIEERL</sequence>
<feature type="transmembrane region" description="Helical" evidence="1">
    <location>
        <begin position="33"/>
        <end position="50"/>
    </location>
</feature>
<evidence type="ECO:0000313" key="2">
    <source>
        <dbReference type="EMBL" id="SDD84834.1"/>
    </source>
</evidence>
<evidence type="ECO:0000313" key="3">
    <source>
        <dbReference type="Proteomes" id="UP000198949"/>
    </source>
</evidence>
<reference evidence="3" key="1">
    <citation type="submission" date="2016-10" db="EMBL/GenBank/DDBJ databases">
        <authorList>
            <person name="Varghese N."/>
            <person name="Submissions S."/>
        </authorList>
    </citation>
    <scope>NUCLEOTIDE SEQUENCE [LARGE SCALE GENOMIC DNA]</scope>
    <source>
        <strain evidence="3">CGMCC 4.3516</strain>
    </source>
</reference>
<accession>A0A1G6Y2W7</accession>
<name>A0A1G6Y2W7_9ACTN</name>
<evidence type="ECO:0000256" key="1">
    <source>
        <dbReference type="SAM" id="Phobius"/>
    </source>
</evidence>
<dbReference type="AlphaFoldDB" id="A0A1G6Y2W7"/>
<protein>
    <submittedName>
        <fullName evidence="2">Uncharacterized protein</fullName>
    </submittedName>
</protein>
<keyword evidence="1" id="KW-0812">Transmembrane</keyword>
<organism evidence="2 3">
    <name type="scientific">Glycomyces harbinensis</name>
    <dbReference type="NCBI Taxonomy" id="58114"/>
    <lineage>
        <taxon>Bacteria</taxon>
        <taxon>Bacillati</taxon>
        <taxon>Actinomycetota</taxon>
        <taxon>Actinomycetes</taxon>
        <taxon>Glycomycetales</taxon>
        <taxon>Glycomycetaceae</taxon>
        <taxon>Glycomyces</taxon>
    </lineage>
</organism>
<keyword evidence="1" id="KW-1133">Transmembrane helix</keyword>
<dbReference type="EMBL" id="FNAD01000008">
    <property type="protein sequence ID" value="SDD84834.1"/>
    <property type="molecule type" value="Genomic_DNA"/>
</dbReference>
<keyword evidence="1" id="KW-0472">Membrane</keyword>
<dbReference type="RefSeq" id="WP_218125281.1">
    <property type="nucleotide sequence ID" value="NZ_FNAD01000008.1"/>
</dbReference>
<dbReference type="Proteomes" id="UP000198949">
    <property type="component" value="Unassembled WGS sequence"/>
</dbReference>
<keyword evidence="3" id="KW-1185">Reference proteome</keyword>
<proteinExistence type="predicted"/>